<gene>
    <name evidence="2" type="ORF">A2V71_03725</name>
</gene>
<keyword evidence="1" id="KW-1133">Transmembrane helix</keyword>
<dbReference type="AlphaFoldDB" id="A0A1F5DN21"/>
<evidence type="ECO:0000313" key="3">
    <source>
        <dbReference type="Proteomes" id="UP000178764"/>
    </source>
</evidence>
<reference evidence="2 3" key="1">
    <citation type="journal article" date="2016" name="Nat. Commun.">
        <title>Thousands of microbial genomes shed light on interconnected biogeochemical processes in an aquifer system.</title>
        <authorList>
            <person name="Anantharaman K."/>
            <person name="Brown C.T."/>
            <person name="Hug L.A."/>
            <person name="Sharon I."/>
            <person name="Castelle C.J."/>
            <person name="Probst A.J."/>
            <person name="Thomas B.C."/>
            <person name="Singh A."/>
            <person name="Wilkins M.J."/>
            <person name="Karaoz U."/>
            <person name="Brodie E.L."/>
            <person name="Williams K.H."/>
            <person name="Hubbard S.S."/>
            <person name="Banfield J.F."/>
        </authorList>
    </citation>
    <scope>NUCLEOTIDE SEQUENCE [LARGE SCALE GENOMIC DNA]</scope>
</reference>
<name>A0A1F5DN21_9BACT</name>
<sequence>MNIINQIDFKKLFNLGYIFESSPASIGLYKYLAILFSLMIIGAVVIFFFNRKDKDNYKKLKNNFFNLFLTTGIIGVVLIFLRWQEVPYLGSRAMLLILLVAFIIWSFLIGYYGFFVLPKEIIKIKEKEHFEKYLPHKRKA</sequence>
<dbReference type="InterPro" id="IPR006750">
    <property type="entry name" value="YdcZ"/>
</dbReference>
<evidence type="ECO:0000313" key="2">
    <source>
        <dbReference type="EMBL" id="OGD56464.1"/>
    </source>
</evidence>
<dbReference type="Proteomes" id="UP000178764">
    <property type="component" value="Unassembled WGS sequence"/>
</dbReference>
<comment type="caution">
    <text evidence="2">The sequence shown here is derived from an EMBL/GenBank/DDBJ whole genome shotgun (WGS) entry which is preliminary data.</text>
</comment>
<feature type="transmembrane region" description="Helical" evidence="1">
    <location>
        <begin position="93"/>
        <end position="117"/>
    </location>
</feature>
<proteinExistence type="predicted"/>
<dbReference type="EMBL" id="MEZT01000020">
    <property type="protein sequence ID" value="OGD56464.1"/>
    <property type="molecule type" value="Genomic_DNA"/>
</dbReference>
<evidence type="ECO:0000256" key="1">
    <source>
        <dbReference type="SAM" id="Phobius"/>
    </source>
</evidence>
<protein>
    <submittedName>
        <fullName evidence="2">Uncharacterized protein</fullName>
    </submittedName>
</protein>
<feature type="transmembrane region" description="Helical" evidence="1">
    <location>
        <begin position="62"/>
        <end position="81"/>
    </location>
</feature>
<feature type="transmembrane region" description="Helical" evidence="1">
    <location>
        <begin position="28"/>
        <end position="50"/>
    </location>
</feature>
<organism evidence="2 3">
    <name type="scientific">Candidatus Berkelbacteria bacterium RBG_13_40_8</name>
    <dbReference type="NCBI Taxonomy" id="1797467"/>
    <lineage>
        <taxon>Bacteria</taxon>
        <taxon>Candidatus Berkelbacteria</taxon>
    </lineage>
</organism>
<keyword evidence="1" id="KW-0812">Transmembrane</keyword>
<dbReference type="Pfam" id="PF04657">
    <property type="entry name" value="DMT_YdcZ"/>
    <property type="match status" value="1"/>
</dbReference>
<accession>A0A1F5DN21</accession>
<keyword evidence="1" id="KW-0472">Membrane</keyword>